<dbReference type="Pfam" id="PF00072">
    <property type="entry name" value="Response_reg"/>
    <property type="match status" value="1"/>
</dbReference>
<name>A0ABW5JDN4_9BACT</name>
<protein>
    <submittedName>
        <fullName evidence="8">LytR/AlgR family response regulator transcription factor</fullName>
    </submittedName>
</protein>
<feature type="modified residue" description="4-aspartylphosphate" evidence="5">
    <location>
        <position position="55"/>
    </location>
</feature>
<keyword evidence="2" id="KW-0902">Two-component regulatory system</keyword>
<evidence type="ECO:0000256" key="5">
    <source>
        <dbReference type="PROSITE-ProRule" id="PRU00169"/>
    </source>
</evidence>
<dbReference type="RefSeq" id="WP_340233881.1">
    <property type="nucleotide sequence ID" value="NZ_JBBEWC010000001.1"/>
</dbReference>
<evidence type="ECO:0000313" key="8">
    <source>
        <dbReference type="EMBL" id="MFD2523710.1"/>
    </source>
</evidence>
<dbReference type="Pfam" id="PF04397">
    <property type="entry name" value="LytTR"/>
    <property type="match status" value="1"/>
</dbReference>
<organism evidence="8 9">
    <name type="scientific">Emticicia soli</name>
    <dbReference type="NCBI Taxonomy" id="2027878"/>
    <lineage>
        <taxon>Bacteria</taxon>
        <taxon>Pseudomonadati</taxon>
        <taxon>Bacteroidota</taxon>
        <taxon>Cytophagia</taxon>
        <taxon>Cytophagales</taxon>
        <taxon>Leadbetterellaceae</taxon>
        <taxon>Emticicia</taxon>
    </lineage>
</organism>
<evidence type="ECO:0000256" key="1">
    <source>
        <dbReference type="ARBA" id="ARBA00022490"/>
    </source>
</evidence>
<proteinExistence type="predicted"/>
<evidence type="ECO:0000256" key="2">
    <source>
        <dbReference type="ARBA" id="ARBA00023012"/>
    </source>
</evidence>
<accession>A0ABW5JDN4</accession>
<keyword evidence="3" id="KW-0010">Activator</keyword>
<dbReference type="SUPFAM" id="SSF52172">
    <property type="entry name" value="CheY-like"/>
    <property type="match status" value="1"/>
</dbReference>
<dbReference type="InterPro" id="IPR001789">
    <property type="entry name" value="Sig_transdc_resp-reg_receiver"/>
</dbReference>
<dbReference type="InterPro" id="IPR011006">
    <property type="entry name" value="CheY-like_superfamily"/>
</dbReference>
<dbReference type="PROSITE" id="PS50110">
    <property type="entry name" value="RESPONSE_REGULATORY"/>
    <property type="match status" value="1"/>
</dbReference>
<keyword evidence="5" id="KW-0597">Phosphoprotein</keyword>
<dbReference type="PANTHER" id="PTHR37299:SF3">
    <property type="entry name" value="STAGE 0 SPORULATION PROTEIN A HOMOLOG"/>
    <property type="match status" value="1"/>
</dbReference>
<dbReference type="PANTHER" id="PTHR37299">
    <property type="entry name" value="TRANSCRIPTIONAL REGULATOR-RELATED"/>
    <property type="match status" value="1"/>
</dbReference>
<dbReference type="InterPro" id="IPR007492">
    <property type="entry name" value="LytTR_DNA-bd_dom"/>
</dbReference>
<keyword evidence="1" id="KW-0963">Cytoplasm</keyword>
<dbReference type="SMART" id="SM00850">
    <property type="entry name" value="LytTR"/>
    <property type="match status" value="1"/>
</dbReference>
<comment type="function">
    <text evidence="4">Required for high-level post-exponential phase expression of a series of secreted proteins.</text>
</comment>
<comment type="caution">
    <text evidence="8">The sequence shown here is derived from an EMBL/GenBank/DDBJ whole genome shotgun (WGS) entry which is preliminary data.</text>
</comment>
<evidence type="ECO:0000259" key="6">
    <source>
        <dbReference type="PROSITE" id="PS50110"/>
    </source>
</evidence>
<dbReference type="PROSITE" id="PS50930">
    <property type="entry name" value="HTH_LYTTR"/>
    <property type="match status" value="1"/>
</dbReference>
<evidence type="ECO:0000259" key="7">
    <source>
        <dbReference type="PROSITE" id="PS50930"/>
    </source>
</evidence>
<reference evidence="9" key="1">
    <citation type="journal article" date="2019" name="Int. J. Syst. Evol. Microbiol.">
        <title>The Global Catalogue of Microorganisms (GCM) 10K type strain sequencing project: providing services to taxonomists for standard genome sequencing and annotation.</title>
        <authorList>
            <consortium name="The Broad Institute Genomics Platform"/>
            <consortium name="The Broad Institute Genome Sequencing Center for Infectious Disease"/>
            <person name="Wu L."/>
            <person name="Ma J."/>
        </authorList>
    </citation>
    <scope>NUCLEOTIDE SEQUENCE [LARGE SCALE GENOMIC DNA]</scope>
    <source>
        <strain evidence="9">KCTC 52344</strain>
    </source>
</reference>
<evidence type="ECO:0000256" key="4">
    <source>
        <dbReference type="ARBA" id="ARBA00037164"/>
    </source>
</evidence>
<evidence type="ECO:0000313" key="9">
    <source>
        <dbReference type="Proteomes" id="UP001597510"/>
    </source>
</evidence>
<dbReference type="Gene3D" id="3.40.50.2300">
    <property type="match status" value="1"/>
</dbReference>
<keyword evidence="9" id="KW-1185">Reference proteome</keyword>
<feature type="domain" description="HTH LytTR-type" evidence="7">
    <location>
        <begin position="148"/>
        <end position="246"/>
    </location>
</feature>
<dbReference type="Proteomes" id="UP001597510">
    <property type="component" value="Unassembled WGS sequence"/>
</dbReference>
<dbReference type="Gene3D" id="2.40.50.1020">
    <property type="entry name" value="LytTr DNA-binding domain"/>
    <property type="match status" value="1"/>
</dbReference>
<sequence>MTLRCIAVDDESMGRKLLEENIKQIPFLELVRTCKNPFEAMQALQEEKIDLMFLDIQMPGMLGTKFLQSLREKPLVVFVTAYSNYAVESYDLDVVDYLMKPVSLERFTKAAYKALELHNKNNAVASSATPVAFAEATKTEEFPEFFFINVEYSLVKITIKDITHIEGLKDYIKIFLTTQAKPILTKSTMKAIEEKLPSKQFMRIHKSFIVNLDKIESIRGQRIKIGTHDIPVSESSIDELLKLLNYSK</sequence>
<dbReference type="EMBL" id="JBHULC010000038">
    <property type="protein sequence ID" value="MFD2523710.1"/>
    <property type="molecule type" value="Genomic_DNA"/>
</dbReference>
<dbReference type="SMART" id="SM00448">
    <property type="entry name" value="REC"/>
    <property type="match status" value="1"/>
</dbReference>
<evidence type="ECO:0000256" key="3">
    <source>
        <dbReference type="ARBA" id="ARBA00023159"/>
    </source>
</evidence>
<dbReference type="InterPro" id="IPR046947">
    <property type="entry name" value="LytR-like"/>
</dbReference>
<gene>
    <name evidence="8" type="ORF">ACFSR2_22615</name>
</gene>
<feature type="domain" description="Response regulatory" evidence="6">
    <location>
        <begin position="4"/>
        <end position="115"/>
    </location>
</feature>